<gene>
    <name evidence="2" type="ORF">H480_20714</name>
</gene>
<name>R1I862_9PSEU</name>
<feature type="compositionally biased region" description="Low complexity" evidence="1">
    <location>
        <begin position="168"/>
        <end position="179"/>
    </location>
</feature>
<feature type="region of interest" description="Disordered" evidence="1">
    <location>
        <begin position="377"/>
        <end position="407"/>
    </location>
</feature>
<comment type="caution">
    <text evidence="2">The sequence shown here is derived from an EMBL/GenBank/DDBJ whole genome shotgun (WGS) entry which is preliminary data.</text>
</comment>
<dbReference type="eggNOG" id="ENOG502Z8GJ">
    <property type="taxonomic scope" value="Bacteria"/>
</dbReference>
<evidence type="ECO:0000313" key="2">
    <source>
        <dbReference type="EMBL" id="EOD66599.1"/>
    </source>
</evidence>
<accession>R1I862</accession>
<dbReference type="EMBL" id="AOUO01000294">
    <property type="protein sequence ID" value="EOD66599.1"/>
    <property type="molecule type" value="Genomic_DNA"/>
</dbReference>
<dbReference type="Proteomes" id="UP000014139">
    <property type="component" value="Unassembled WGS sequence"/>
</dbReference>
<dbReference type="RefSeq" id="WP_003090260.1">
    <property type="nucleotide sequence ID" value="NZ_AOUO01000294.1"/>
</dbReference>
<feature type="compositionally biased region" description="Polar residues" evidence="1">
    <location>
        <begin position="377"/>
        <end position="386"/>
    </location>
</feature>
<feature type="region of interest" description="Disordered" evidence="1">
    <location>
        <begin position="167"/>
        <end position="186"/>
    </location>
</feature>
<keyword evidence="3" id="KW-1185">Reference proteome</keyword>
<evidence type="ECO:0000256" key="1">
    <source>
        <dbReference type="SAM" id="MobiDB-lite"/>
    </source>
</evidence>
<dbReference type="OrthoDB" id="8563833at2"/>
<evidence type="ECO:0000313" key="3">
    <source>
        <dbReference type="Proteomes" id="UP000014139"/>
    </source>
</evidence>
<proteinExistence type="predicted"/>
<organism evidence="2 3">
    <name type="scientific">Amycolatopsis vancoresmycina DSM 44592</name>
    <dbReference type="NCBI Taxonomy" id="1292037"/>
    <lineage>
        <taxon>Bacteria</taxon>
        <taxon>Bacillati</taxon>
        <taxon>Actinomycetota</taxon>
        <taxon>Actinomycetes</taxon>
        <taxon>Pseudonocardiales</taxon>
        <taxon>Pseudonocardiaceae</taxon>
        <taxon>Amycolatopsis</taxon>
    </lineage>
</organism>
<dbReference type="AlphaFoldDB" id="R1I862"/>
<protein>
    <submittedName>
        <fullName evidence="2">Uncharacterized protein</fullName>
    </submittedName>
</protein>
<sequence length="922" mass="100236">MEDLFRFLLVRPASPTASNTVLKLVPRFVAATATRDVAQAAAVTFIGQNPPATATAGFVFANLARDVAAFVGDDSKALKDVVALVKSENSNHPPADVVKDSHFDTERKLLIDVLCALKLTSDSAGADAPALANLLRGYDAIQLAAAGTDPITLRVLQIVDFAPPPAQPVAAASEAEPAADTPPPDPAEKLAAVLSAIDALGRLPVTSFRQETKGGVVIPLQADEPAPEVSVSGQAAIVTPWQLSPEAVAQLPETTTRTAAELGLDLSTQALPVVVSQLHERRVQLQTALDDIEVAGTKARLAIGGSFVPSAGGGYVGDPHQPFPSGRGNVKPVGIGDLLLVKQHTLRYEGGELAHVENVLKTEKLSRSTRRLDRTETTIVQETESTSETERDNQTTERFSLQRETSDTISTESSFKAGVAVDAKYGPFVEVNANADFATSTATQSAAKQASDFGKDVVDRSVSKLSERVLERRSTTTIAEFEEQYSHAFDNTDGPGHVVGYYQWIDKVLQAQVYNYGKRLMFDITVPEPGTNFILSQIATANSADTLVEPPPFTIRADELTESNYTVWAKRYDATGLEPPPVPVKTIAKAYDASMSQDPHETTKSDTFTIDDGYRAKYALISAAWDVFPGGFWFINIGSNSLNILTENPYVTMADEVGSVAVSFEAGKMEELSANIEIFCYRTERAVAAWQQKVHATITQAFLAKQQAYEQALSQARAAAGTVISGRNPDFNQRLVANELRRQCVTMITGQQFDGFGALQLTPEGYAQPDLARTDKQMPYVRFFEQAFEWEHLVYFSYPYFWGWKPGWKNRMLLDDTDPTFADFLRAGAARVVFPVRPGFEAAVVHYLETGEIWNGGAPPDISGSLYLPIVTEIQEQTGAPQGEVAVGDPWLVHLPTTLVRLRPNNDLPAWKKVGDDWQPTN</sequence>
<feature type="compositionally biased region" description="Basic and acidic residues" evidence="1">
    <location>
        <begin position="388"/>
        <end position="406"/>
    </location>
</feature>
<reference evidence="2 3" key="1">
    <citation type="submission" date="2013-02" db="EMBL/GenBank/DDBJ databases">
        <title>Draft genome sequence of Amycolatopsis vancoresmycina strain DSM 44592T.</title>
        <authorList>
            <person name="Kumar S."/>
            <person name="Kaur N."/>
            <person name="Kaur C."/>
            <person name="Raghava G.P.S."/>
            <person name="Mayilraj S."/>
        </authorList>
    </citation>
    <scope>NUCLEOTIDE SEQUENCE [LARGE SCALE GENOMIC DNA]</scope>
    <source>
        <strain evidence="2 3">DSM 44592</strain>
    </source>
</reference>
<dbReference type="PATRIC" id="fig|1292037.4.peg.3929"/>